<evidence type="ECO:0000313" key="1">
    <source>
        <dbReference type="EMBL" id="OCT52418.1"/>
    </source>
</evidence>
<dbReference type="EMBL" id="LGRB01000008">
    <property type="protein sequence ID" value="OCT52418.1"/>
    <property type="molecule type" value="Genomic_DNA"/>
</dbReference>
<proteinExistence type="predicted"/>
<evidence type="ECO:0000313" key="2">
    <source>
        <dbReference type="Proteomes" id="UP000094526"/>
    </source>
</evidence>
<dbReference type="OrthoDB" id="412788at2759"/>
<accession>A0A1C1CV87</accession>
<reference evidence="2" key="1">
    <citation type="submission" date="2015-07" db="EMBL/GenBank/DDBJ databases">
        <authorList>
            <person name="Teixeira M.M."/>
            <person name="Souza R.C."/>
            <person name="Almeida L.G."/>
            <person name="Vicente V.A."/>
            <person name="de Hoog S."/>
            <person name="Bocca A.L."/>
            <person name="de Almeida S.R."/>
            <person name="Vasconcelos A.T."/>
            <person name="Felipe M.S."/>
        </authorList>
    </citation>
    <scope>NUCLEOTIDE SEQUENCE [LARGE SCALE GENOMIC DNA]</scope>
    <source>
        <strain evidence="2">KSF</strain>
    </source>
</reference>
<name>A0A1C1CV87_9EURO</name>
<dbReference type="Proteomes" id="UP000094526">
    <property type="component" value="Unassembled WGS sequence"/>
</dbReference>
<dbReference type="AlphaFoldDB" id="A0A1C1CV87"/>
<gene>
    <name evidence="1" type="ORF">CLCR_11075</name>
</gene>
<keyword evidence="2" id="KW-1185">Reference proteome</keyword>
<organism evidence="1 2">
    <name type="scientific">Cladophialophora carrionii</name>
    <dbReference type="NCBI Taxonomy" id="86049"/>
    <lineage>
        <taxon>Eukaryota</taxon>
        <taxon>Fungi</taxon>
        <taxon>Dikarya</taxon>
        <taxon>Ascomycota</taxon>
        <taxon>Pezizomycotina</taxon>
        <taxon>Eurotiomycetes</taxon>
        <taxon>Chaetothyriomycetidae</taxon>
        <taxon>Chaetothyriales</taxon>
        <taxon>Herpotrichiellaceae</taxon>
        <taxon>Cladophialophora</taxon>
    </lineage>
</organism>
<comment type="caution">
    <text evidence="1">The sequence shown here is derived from an EMBL/GenBank/DDBJ whole genome shotgun (WGS) entry which is preliminary data.</text>
</comment>
<sequence length="94" mass="10601">MVSYTTSQECQLSPSRYWIDKQRNEEMAIFLAFDSDRKEGGARCKSCQSPMVTLRWLTEGVVCPHVSFDNPNAPEGVAKRESVECRAIVITKVS</sequence>
<protein>
    <submittedName>
        <fullName evidence="1">Uncharacterized protein</fullName>
    </submittedName>
</protein>
<dbReference type="VEuPathDB" id="FungiDB:CLCR_11075"/>